<accession>A0A0F9NUI8</accession>
<evidence type="ECO:0000313" key="1">
    <source>
        <dbReference type="EMBL" id="KKM92535.1"/>
    </source>
</evidence>
<gene>
    <name evidence="1" type="ORF">LCGC14_1217640</name>
</gene>
<comment type="caution">
    <text evidence="1">The sequence shown here is derived from an EMBL/GenBank/DDBJ whole genome shotgun (WGS) entry which is preliminary data.</text>
</comment>
<sequence>MYIEPRFNPHAYYYGTYLMCNGGFVGHNSVLGNQILQMFGWKPEYAVPRSVESYWEKFTDWLFYRYPIGLWIEGEKPHE</sequence>
<protein>
    <submittedName>
        <fullName evidence="1">Uncharacterized protein</fullName>
    </submittedName>
</protein>
<name>A0A0F9NUI8_9ZZZZ</name>
<organism evidence="1">
    <name type="scientific">marine sediment metagenome</name>
    <dbReference type="NCBI Taxonomy" id="412755"/>
    <lineage>
        <taxon>unclassified sequences</taxon>
        <taxon>metagenomes</taxon>
        <taxon>ecological metagenomes</taxon>
    </lineage>
</organism>
<dbReference type="AlphaFoldDB" id="A0A0F9NUI8"/>
<dbReference type="EMBL" id="LAZR01006381">
    <property type="protein sequence ID" value="KKM92535.1"/>
    <property type="molecule type" value="Genomic_DNA"/>
</dbReference>
<proteinExistence type="predicted"/>
<reference evidence="1" key="1">
    <citation type="journal article" date="2015" name="Nature">
        <title>Complex archaea that bridge the gap between prokaryotes and eukaryotes.</title>
        <authorList>
            <person name="Spang A."/>
            <person name="Saw J.H."/>
            <person name="Jorgensen S.L."/>
            <person name="Zaremba-Niedzwiedzka K."/>
            <person name="Martijn J."/>
            <person name="Lind A.E."/>
            <person name="van Eijk R."/>
            <person name="Schleper C."/>
            <person name="Guy L."/>
            <person name="Ettema T.J."/>
        </authorList>
    </citation>
    <scope>NUCLEOTIDE SEQUENCE</scope>
</reference>